<accession>A0A931D1R4</accession>
<name>A0A931D1R4_9BACT</name>
<evidence type="ECO:0000313" key="3">
    <source>
        <dbReference type="EMBL" id="MBG0780568.1"/>
    </source>
</evidence>
<feature type="coiled-coil region" evidence="1">
    <location>
        <begin position="11"/>
        <end position="61"/>
    </location>
</feature>
<feature type="transmembrane region" description="Helical" evidence="2">
    <location>
        <begin position="201"/>
        <end position="224"/>
    </location>
</feature>
<proteinExistence type="predicted"/>
<feature type="transmembrane region" description="Helical" evidence="2">
    <location>
        <begin position="245"/>
        <end position="266"/>
    </location>
</feature>
<keyword evidence="2" id="KW-0472">Membrane</keyword>
<sequence>MTFDPGTLSMLDSILEHNKHLEQRIVEKQQAIEESTSETEKNNLAAELERLDKMLSSSRQDFERIATGVDISLFTEKKEAPFNWKEELVSLIKPGIMELKQATQKARQKADLKEELSRYQELKPVAHQANENLMALIARTEDARLKERLEKLVPEWKGQERQLLSRLEITQMQLMEMESEEKSILETSQNSIKQFFKTRGLFLFVALIACIGIVLLLRVAYLFLIKRIPGYQSVYRPFHLRAMDLLYRVVSVLSALLAVILVFYLFEDWVLLSLAIIFLLGLAWTVKNTLPRFVHQSRLILNIGAVREGERLVYQGVPWLVKKINFFSVLENPDIGQTLRLPIEELMDLISRPFQKHEPWFPCRKNDWVILSDGTRGCVTSLSHEMVELVLRGGAKKVYQTSD</sequence>
<keyword evidence="1" id="KW-0175">Coiled coil</keyword>
<organism evidence="3 4">
    <name type="scientific">Desulfotignum balticum</name>
    <dbReference type="NCBI Taxonomy" id="115781"/>
    <lineage>
        <taxon>Bacteria</taxon>
        <taxon>Pseudomonadati</taxon>
        <taxon>Thermodesulfobacteriota</taxon>
        <taxon>Desulfobacteria</taxon>
        <taxon>Desulfobacterales</taxon>
        <taxon>Desulfobacteraceae</taxon>
        <taxon>Desulfotignum</taxon>
    </lineage>
</organism>
<evidence type="ECO:0000313" key="4">
    <source>
        <dbReference type="Proteomes" id="UP000706172"/>
    </source>
</evidence>
<feature type="non-terminal residue" evidence="3">
    <location>
        <position position="403"/>
    </location>
</feature>
<dbReference type="Proteomes" id="UP000706172">
    <property type="component" value="Unassembled WGS sequence"/>
</dbReference>
<dbReference type="AlphaFoldDB" id="A0A931D1R4"/>
<gene>
    <name evidence="3" type="ORF">H0S81_11660</name>
</gene>
<evidence type="ECO:0000256" key="1">
    <source>
        <dbReference type="SAM" id="Coils"/>
    </source>
</evidence>
<keyword evidence="2" id="KW-0812">Transmembrane</keyword>
<protein>
    <submittedName>
        <fullName evidence="3">Uncharacterized protein</fullName>
    </submittedName>
</protein>
<feature type="transmembrane region" description="Helical" evidence="2">
    <location>
        <begin position="272"/>
        <end position="290"/>
    </location>
</feature>
<evidence type="ECO:0000256" key="2">
    <source>
        <dbReference type="SAM" id="Phobius"/>
    </source>
</evidence>
<keyword evidence="2" id="KW-1133">Transmembrane helix</keyword>
<reference evidence="3" key="1">
    <citation type="submission" date="2020-07" db="EMBL/GenBank/DDBJ databases">
        <title>Severe corrosion of carbon steel in oil field produced water can be linked to methanogenic archaea containing a special type of NiFe hydrogenase.</title>
        <authorList>
            <person name="Lahme S."/>
            <person name="Mand J."/>
            <person name="Longwell J."/>
            <person name="Smith R."/>
            <person name="Enning D."/>
        </authorList>
    </citation>
    <scope>NUCLEOTIDE SEQUENCE</scope>
    <source>
        <strain evidence="3">MIC098Bin6</strain>
    </source>
</reference>
<comment type="caution">
    <text evidence="3">The sequence shown here is derived from an EMBL/GenBank/DDBJ whole genome shotgun (WGS) entry which is preliminary data.</text>
</comment>
<dbReference type="EMBL" id="JACCQK010000791">
    <property type="protein sequence ID" value="MBG0780568.1"/>
    <property type="molecule type" value="Genomic_DNA"/>
</dbReference>